<feature type="non-terminal residue" evidence="1">
    <location>
        <position position="1"/>
    </location>
</feature>
<name>A0A0A9ZHB2_LYGHE</name>
<evidence type="ECO:0000313" key="1">
    <source>
        <dbReference type="EMBL" id="JAG43098.1"/>
    </source>
</evidence>
<proteinExistence type="predicted"/>
<dbReference type="EMBL" id="GBHO01000506">
    <property type="protein sequence ID" value="JAG43098.1"/>
    <property type="molecule type" value="Transcribed_RNA"/>
</dbReference>
<gene>
    <name evidence="1" type="primary">hspD</name>
    <name evidence="1" type="ORF">CM83_103502</name>
</gene>
<protein>
    <submittedName>
        <fullName evidence="1">Small heat shock protein hspD</fullName>
    </submittedName>
</protein>
<feature type="non-terminal residue" evidence="1">
    <location>
        <position position="113"/>
    </location>
</feature>
<sequence length="113" mass="12100">SAGAGCSLSKPTSITIVEIAVAGKKLIVAMYGGKQDDTLNSLRYHLFAKAAAKTSFNLAQLPPTSDAAKLHSFRAYHQLQLWMGQELDPTQSPHGLVPKMMGQDAAPPHRAVM</sequence>
<reference evidence="1" key="1">
    <citation type="journal article" date="2014" name="PLoS ONE">
        <title>Transcriptome-Based Identification of ABC Transporters in the Western Tarnished Plant Bug Lygus hesperus.</title>
        <authorList>
            <person name="Hull J.J."/>
            <person name="Chaney K."/>
            <person name="Geib S.M."/>
            <person name="Fabrick J.A."/>
            <person name="Brent C.S."/>
            <person name="Walsh D."/>
            <person name="Lavine L.C."/>
        </authorList>
    </citation>
    <scope>NUCLEOTIDE SEQUENCE</scope>
</reference>
<reference evidence="1" key="2">
    <citation type="submission" date="2014-07" db="EMBL/GenBank/DDBJ databases">
        <authorList>
            <person name="Hull J."/>
        </authorList>
    </citation>
    <scope>NUCLEOTIDE SEQUENCE</scope>
</reference>
<keyword evidence="1" id="KW-0346">Stress response</keyword>
<accession>A0A0A9ZHB2</accession>
<organism evidence="1">
    <name type="scientific">Lygus hesperus</name>
    <name type="common">Western plant bug</name>
    <dbReference type="NCBI Taxonomy" id="30085"/>
    <lineage>
        <taxon>Eukaryota</taxon>
        <taxon>Metazoa</taxon>
        <taxon>Ecdysozoa</taxon>
        <taxon>Arthropoda</taxon>
        <taxon>Hexapoda</taxon>
        <taxon>Insecta</taxon>
        <taxon>Pterygota</taxon>
        <taxon>Neoptera</taxon>
        <taxon>Paraneoptera</taxon>
        <taxon>Hemiptera</taxon>
        <taxon>Heteroptera</taxon>
        <taxon>Panheteroptera</taxon>
        <taxon>Cimicomorpha</taxon>
        <taxon>Miridae</taxon>
        <taxon>Mirini</taxon>
        <taxon>Lygus</taxon>
    </lineage>
</organism>
<dbReference type="AlphaFoldDB" id="A0A0A9ZHB2"/>